<reference evidence="1" key="1">
    <citation type="submission" date="2014-11" db="EMBL/GenBank/DDBJ databases">
        <authorList>
            <person name="Amaro Gonzalez C."/>
        </authorList>
    </citation>
    <scope>NUCLEOTIDE SEQUENCE</scope>
</reference>
<accession>A0A0E9RZT4</accession>
<reference evidence="1" key="2">
    <citation type="journal article" date="2015" name="Fish Shellfish Immunol.">
        <title>Early steps in the European eel (Anguilla anguilla)-Vibrio vulnificus interaction in the gills: Role of the RtxA13 toxin.</title>
        <authorList>
            <person name="Callol A."/>
            <person name="Pajuelo D."/>
            <person name="Ebbesson L."/>
            <person name="Teles M."/>
            <person name="MacKenzie S."/>
            <person name="Amaro C."/>
        </authorList>
    </citation>
    <scope>NUCLEOTIDE SEQUENCE</scope>
</reference>
<dbReference type="AlphaFoldDB" id="A0A0E9RZT4"/>
<evidence type="ECO:0000313" key="1">
    <source>
        <dbReference type="EMBL" id="JAH33885.1"/>
    </source>
</evidence>
<name>A0A0E9RZT4_ANGAN</name>
<proteinExistence type="predicted"/>
<protein>
    <submittedName>
        <fullName evidence="1">Uncharacterized protein</fullName>
    </submittedName>
</protein>
<sequence>MAVYSTPQYGVCNMQYLFFFCISLKSMWACEYYLEFL</sequence>
<organism evidence="1">
    <name type="scientific">Anguilla anguilla</name>
    <name type="common">European freshwater eel</name>
    <name type="synonym">Muraena anguilla</name>
    <dbReference type="NCBI Taxonomy" id="7936"/>
    <lineage>
        <taxon>Eukaryota</taxon>
        <taxon>Metazoa</taxon>
        <taxon>Chordata</taxon>
        <taxon>Craniata</taxon>
        <taxon>Vertebrata</taxon>
        <taxon>Euteleostomi</taxon>
        <taxon>Actinopterygii</taxon>
        <taxon>Neopterygii</taxon>
        <taxon>Teleostei</taxon>
        <taxon>Anguilliformes</taxon>
        <taxon>Anguillidae</taxon>
        <taxon>Anguilla</taxon>
    </lineage>
</organism>
<dbReference type="EMBL" id="GBXM01074692">
    <property type="protein sequence ID" value="JAH33885.1"/>
    <property type="molecule type" value="Transcribed_RNA"/>
</dbReference>